<evidence type="ECO:0000256" key="6">
    <source>
        <dbReference type="RuleBase" id="RU364147"/>
    </source>
</evidence>
<organism evidence="8 9">
    <name type="scientific">Trichonephila clavata</name>
    <name type="common">Joro spider</name>
    <name type="synonym">Nephila clavata</name>
    <dbReference type="NCBI Taxonomy" id="2740835"/>
    <lineage>
        <taxon>Eukaryota</taxon>
        <taxon>Metazoa</taxon>
        <taxon>Ecdysozoa</taxon>
        <taxon>Arthropoda</taxon>
        <taxon>Chelicerata</taxon>
        <taxon>Arachnida</taxon>
        <taxon>Araneae</taxon>
        <taxon>Araneomorphae</taxon>
        <taxon>Entelegynae</taxon>
        <taxon>Araneoidea</taxon>
        <taxon>Nephilidae</taxon>
        <taxon>Trichonephila</taxon>
    </lineage>
</organism>
<dbReference type="Pfam" id="PF10280">
    <property type="entry name" value="Med11"/>
    <property type="match status" value="1"/>
</dbReference>
<comment type="function">
    <text evidence="6">Component of the Mediator complex, a coactivator involved in the regulated transcription of nearly all RNA polymerase II-dependent genes. Mediator functions as a bridge to convey information from gene-specific regulatory proteins to the basal RNA polymerase II transcription machinery. Mediator is recruited to promoters by direct interactions with regulatory proteins and serves as a scaffold for the assembly of a functional pre-initiation complex with RNA polymerase II and the general transcription factors.</text>
</comment>
<protein>
    <recommendedName>
        <fullName evidence="3 6">Mediator of RNA polymerase II transcription subunit 11</fullName>
    </recommendedName>
    <alternativeName>
        <fullName evidence="5 6">Mediator complex subunit 11</fullName>
    </alternativeName>
</protein>
<dbReference type="AlphaFoldDB" id="A0A8X6FK07"/>
<comment type="subunit">
    <text evidence="6">Component of the Mediator complex.</text>
</comment>
<dbReference type="OrthoDB" id="5418434at2759"/>
<keyword evidence="6" id="KW-0010">Activator</keyword>
<comment type="caution">
    <text evidence="8">The sequence shown here is derived from an EMBL/GenBank/DDBJ whole genome shotgun (WGS) entry which is preliminary data.</text>
</comment>
<comment type="subcellular location">
    <subcellularLocation>
        <location evidence="1 6">Nucleus</location>
    </subcellularLocation>
</comment>
<dbReference type="GO" id="GO:0006357">
    <property type="term" value="P:regulation of transcription by RNA polymerase II"/>
    <property type="evidence" value="ECO:0007669"/>
    <property type="project" value="InterPro"/>
</dbReference>
<sequence>MSLSQHKHQNLRAKLLRRINCEIKVEVSCHRCSDIKYTIMPPPTEKLQQLEHLEKELANAVHAASQAILELSKEKPSLKQAETFSSTFLKSLENVENGLSKNITYLTQVSTGQAHEGSSYASQKMMQMAWHRLKHSQSRLNELERLKNKHIQENNSLMGLSGIKTEPQDQ</sequence>
<keyword evidence="9" id="KW-1185">Reference proteome</keyword>
<proteinExistence type="inferred from homology"/>
<keyword evidence="4 6" id="KW-0539">Nucleus</keyword>
<dbReference type="Proteomes" id="UP000887116">
    <property type="component" value="Unassembled WGS sequence"/>
</dbReference>
<keyword evidence="6" id="KW-0804">Transcription</keyword>
<evidence type="ECO:0000256" key="3">
    <source>
        <dbReference type="ARBA" id="ARBA00019621"/>
    </source>
</evidence>
<keyword evidence="6" id="KW-0805">Transcription regulation</keyword>
<accession>A0A8X6FK07</accession>
<gene>
    <name evidence="6 8" type="primary">MED11</name>
    <name evidence="8" type="ORF">TNCT_79741</name>
</gene>
<evidence type="ECO:0000256" key="2">
    <source>
        <dbReference type="ARBA" id="ARBA00008186"/>
    </source>
</evidence>
<dbReference type="GO" id="GO:0003712">
    <property type="term" value="F:transcription coregulator activity"/>
    <property type="evidence" value="ECO:0007669"/>
    <property type="project" value="InterPro"/>
</dbReference>
<dbReference type="PANTHER" id="PTHR22890">
    <property type="entry name" value="MEDIATOR OF RNA POLYMERASE II TRANSCRIPTION SUBUNIT 11"/>
    <property type="match status" value="1"/>
</dbReference>
<name>A0A8X6FK07_TRICU</name>
<keyword evidence="7" id="KW-0175">Coiled coil</keyword>
<feature type="coiled-coil region" evidence="7">
    <location>
        <begin position="133"/>
        <end position="160"/>
    </location>
</feature>
<evidence type="ECO:0000256" key="7">
    <source>
        <dbReference type="SAM" id="Coils"/>
    </source>
</evidence>
<dbReference type="Gene3D" id="1.10.287.3490">
    <property type="match status" value="1"/>
</dbReference>
<evidence type="ECO:0000256" key="5">
    <source>
        <dbReference type="ARBA" id="ARBA00032011"/>
    </source>
</evidence>
<reference evidence="8" key="1">
    <citation type="submission" date="2020-07" db="EMBL/GenBank/DDBJ databases">
        <title>Multicomponent nature underlies the extraordinary mechanical properties of spider dragline silk.</title>
        <authorList>
            <person name="Kono N."/>
            <person name="Nakamura H."/>
            <person name="Mori M."/>
            <person name="Yoshida Y."/>
            <person name="Ohtoshi R."/>
            <person name="Malay A.D."/>
            <person name="Moran D.A.P."/>
            <person name="Tomita M."/>
            <person name="Numata K."/>
            <person name="Arakawa K."/>
        </authorList>
    </citation>
    <scope>NUCLEOTIDE SEQUENCE</scope>
</reference>
<dbReference type="InterPro" id="IPR019404">
    <property type="entry name" value="Mediator_Med11"/>
</dbReference>
<evidence type="ECO:0000313" key="9">
    <source>
        <dbReference type="Proteomes" id="UP000887116"/>
    </source>
</evidence>
<evidence type="ECO:0000256" key="4">
    <source>
        <dbReference type="ARBA" id="ARBA00023242"/>
    </source>
</evidence>
<dbReference type="EMBL" id="BMAO01012483">
    <property type="protein sequence ID" value="GFQ81762.1"/>
    <property type="molecule type" value="Genomic_DNA"/>
</dbReference>
<evidence type="ECO:0000313" key="8">
    <source>
        <dbReference type="EMBL" id="GFQ81762.1"/>
    </source>
</evidence>
<dbReference type="GO" id="GO:0016592">
    <property type="term" value="C:mediator complex"/>
    <property type="evidence" value="ECO:0007669"/>
    <property type="project" value="InterPro"/>
</dbReference>
<comment type="similarity">
    <text evidence="2 6">Belongs to the Mediator complex subunit 11 family.</text>
</comment>
<evidence type="ECO:0000256" key="1">
    <source>
        <dbReference type="ARBA" id="ARBA00004123"/>
    </source>
</evidence>